<keyword evidence="2" id="KW-1185">Reference proteome</keyword>
<gene>
    <name evidence="1" type="ORF">CPT_Moonbeam213</name>
</gene>
<protein>
    <submittedName>
        <fullName evidence="1">Uncharacterized protein</fullName>
    </submittedName>
</protein>
<dbReference type="KEGG" id="vg:24608188"/>
<evidence type="ECO:0000313" key="1">
    <source>
        <dbReference type="EMBL" id="AIW03611.1"/>
    </source>
</evidence>
<dbReference type="RefSeq" id="YP_009151776.1">
    <property type="nucleotide sequence ID" value="NC_027374.1"/>
</dbReference>
<organism evidence="1 2">
    <name type="scientific">Bacillus phage Moonbeam</name>
    <dbReference type="NCBI Taxonomy" id="1540091"/>
    <lineage>
        <taxon>Viruses</taxon>
        <taxon>Duplodnaviria</taxon>
        <taxon>Heunggongvirae</taxon>
        <taxon>Uroviricota</taxon>
        <taxon>Caudoviricetes</taxon>
        <taxon>Herelleviridae</taxon>
        <taxon>Bastillevirinae</taxon>
        <taxon>Moonbeamvirus</taxon>
        <taxon>Moonbeamvirus moonbeam</taxon>
    </lineage>
</organism>
<dbReference type="Proteomes" id="UP000030207">
    <property type="component" value="Segment"/>
</dbReference>
<name>A0A0A0RSU3_9CAUD</name>
<dbReference type="GeneID" id="24608188"/>
<proteinExistence type="predicted"/>
<accession>A0A0A0RSU3</accession>
<sequence length="65" mass="7477">MKTPTEWVDDIVGAWVGDDPINYAYHIACLYNTLDMTMISQVIPEVNEQQASYLEDVKENPYKPL</sequence>
<dbReference type="OrthoDB" id="35011at10239"/>
<reference evidence="1 2" key="1">
    <citation type="submission" date="2014-07" db="EMBL/GenBank/DDBJ databases">
        <title>Complete Genome of Bacillus megaterium Myophage Moonbeam.</title>
        <authorList>
            <person name="Cadungog J.N."/>
            <person name="Khatemi B.E."/>
            <person name="Hernandez A.C."/>
            <person name="Everett G.F.K."/>
        </authorList>
    </citation>
    <scope>NUCLEOTIDE SEQUENCE [LARGE SCALE GENOMIC DNA]</scope>
</reference>
<evidence type="ECO:0000313" key="2">
    <source>
        <dbReference type="Proteomes" id="UP000030207"/>
    </source>
</evidence>
<dbReference type="EMBL" id="KM236246">
    <property type="protein sequence ID" value="AIW03611.1"/>
    <property type="molecule type" value="Genomic_DNA"/>
</dbReference>